<dbReference type="PANTHER" id="PTHR47723">
    <property type="entry name" value="OS05G0353850 PROTEIN"/>
    <property type="match status" value="1"/>
</dbReference>
<comment type="caution">
    <text evidence="1">The sequence shown here is derived from an EMBL/GenBank/DDBJ whole genome shotgun (WGS) entry which is preliminary data.</text>
</comment>
<evidence type="ECO:0008006" key="3">
    <source>
        <dbReference type="Google" id="ProtNLM"/>
    </source>
</evidence>
<dbReference type="InterPro" id="IPR053151">
    <property type="entry name" value="RNase_H-like"/>
</dbReference>
<keyword evidence="2" id="KW-1185">Reference proteome</keyword>
<reference evidence="1 2" key="1">
    <citation type="submission" date="2024-11" db="EMBL/GenBank/DDBJ databases">
        <title>A near-complete genome assembly of Cinchona calisaya.</title>
        <authorList>
            <person name="Lian D.C."/>
            <person name="Zhao X.W."/>
            <person name="Wei L."/>
        </authorList>
    </citation>
    <scope>NUCLEOTIDE SEQUENCE [LARGE SCALE GENOMIC DNA]</scope>
    <source>
        <tissue evidence="1">Nenye</tissue>
    </source>
</reference>
<sequence length="119" mass="13418">MAACLHLGNPWLRAAIKPISLAHPLMIKDAWDQHLLMAEFVVPNLHLRQTKVLSLAWNPPLQGWHKLHSDGGVKVNGYSSGRDIIRDQNGYFMETYSCLFDDYTVLEAEAIALLHGIQI</sequence>
<protein>
    <recommendedName>
        <fullName evidence="3">RNase H type-1 domain-containing protein</fullName>
    </recommendedName>
</protein>
<accession>A0ABD2Z565</accession>
<dbReference type="AlphaFoldDB" id="A0ABD2Z565"/>
<name>A0ABD2Z565_9GENT</name>
<organism evidence="1 2">
    <name type="scientific">Cinchona calisaya</name>
    <dbReference type="NCBI Taxonomy" id="153742"/>
    <lineage>
        <taxon>Eukaryota</taxon>
        <taxon>Viridiplantae</taxon>
        <taxon>Streptophyta</taxon>
        <taxon>Embryophyta</taxon>
        <taxon>Tracheophyta</taxon>
        <taxon>Spermatophyta</taxon>
        <taxon>Magnoliopsida</taxon>
        <taxon>eudicotyledons</taxon>
        <taxon>Gunneridae</taxon>
        <taxon>Pentapetalae</taxon>
        <taxon>asterids</taxon>
        <taxon>lamiids</taxon>
        <taxon>Gentianales</taxon>
        <taxon>Rubiaceae</taxon>
        <taxon>Cinchonoideae</taxon>
        <taxon>Cinchoneae</taxon>
        <taxon>Cinchona</taxon>
    </lineage>
</organism>
<gene>
    <name evidence="1" type="ORF">ACH5RR_026192</name>
</gene>
<evidence type="ECO:0000313" key="2">
    <source>
        <dbReference type="Proteomes" id="UP001630127"/>
    </source>
</evidence>
<dbReference type="EMBL" id="JBJUIK010000011">
    <property type="protein sequence ID" value="KAL3513475.1"/>
    <property type="molecule type" value="Genomic_DNA"/>
</dbReference>
<dbReference type="Proteomes" id="UP001630127">
    <property type="component" value="Unassembled WGS sequence"/>
</dbReference>
<evidence type="ECO:0000313" key="1">
    <source>
        <dbReference type="EMBL" id="KAL3513475.1"/>
    </source>
</evidence>
<proteinExistence type="predicted"/>
<dbReference type="PANTHER" id="PTHR47723:SF19">
    <property type="entry name" value="POLYNUCLEOTIDYL TRANSFERASE, RIBONUCLEASE H-LIKE SUPERFAMILY PROTEIN"/>
    <property type="match status" value="1"/>
</dbReference>